<sequence>MLPDTGELINPYRLVPEMRDEQSLDSLTWKYRQAIKSVKFFCLTTRGFGKRERPRIVDFVKVLVDTSQHSEEDITEWVNNLWCADLYRYRDGDVDEYRGLLEQIPYSLLDQCRECALKIIVGSGGKSENPDWLQRIDEEFSSHPVVRNPINPVV</sequence>
<evidence type="ECO:0000313" key="1">
    <source>
        <dbReference type="EMBL" id="KTB68248.1"/>
    </source>
</evidence>
<evidence type="ECO:0000313" key="2">
    <source>
        <dbReference type="Proteomes" id="UP000054197"/>
    </source>
</evidence>
<gene>
    <name evidence="1" type="ORF">AO063_00630</name>
</gene>
<comment type="caution">
    <text evidence="1">The sequence shown here is derived from an EMBL/GenBank/DDBJ whole genome shotgun (WGS) entry which is preliminary data.</text>
</comment>
<dbReference type="EMBL" id="LKEF01000002">
    <property type="protein sequence ID" value="KTB68248.1"/>
    <property type="molecule type" value="Genomic_DNA"/>
</dbReference>
<reference evidence="1 2" key="1">
    <citation type="submission" date="2015-09" db="EMBL/GenBank/DDBJ databases">
        <title>Genome sequence of ICMP 11288.</title>
        <authorList>
            <person name="Visnovsky S."/>
            <person name="Lu A."/>
            <person name="Panda P."/>
            <person name="Pitman A."/>
        </authorList>
    </citation>
    <scope>NUCLEOTIDE SEQUENCE [LARGE SCALE GENOMIC DNA]</scope>
    <source>
        <strain evidence="1 2">ICMP 11288</strain>
    </source>
</reference>
<name>A0A0W0I570_PSEFL</name>
<accession>A0A0W0I570</accession>
<protein>
    <submittedName>
        <fullName evidence="1">Uncharacterized protein</fullName>
    </submittedName>
</protein>
<dbReference type="Proteomes" id="UP000054197">
    <property type="component" value="Unassembled WGS sequence"/>
</dbReference>
<proteinExistence type="predicted"/>
<organism evidence="1 2">
    <name type="scientific">Pseudomonas fluorescens ICMP 11288</name>
    <dbReference type="NCBI Taxonomy" id="1198309"/>
    <lineage>
        <taxon>Bacteria</taxon>
        <taxon>Pseudomonadati</taxon>
        <taxon>Pseudomonadota</taxon>
        <taxon>Gammaproteobacteria</taxon>
        <taxon>Pseudomonadales</taxon>
        <taxon>Pseudomonadaceae</taxon>
        <taxon>Pseudomonas</taxon>
    </lineage>
</organism>
<dbReference type="AlphaFoldDB" id="A0A0W0I570"/>